<dbReference type="PANTHER" id="PTHR48207">
    <property type="entry name" value="SUCCINATE--HYDROXYMETHYLGLUTARATE COA-TRANSFERASE"/>
    <property type="match status" value="1"/>
</dbReference>
<keyword evidence="3" id="KW-1185">Reference proteome</keyword>
<dbReference type="PANTHER" id="PTHR48207:SF3">
    <property type="entry name" value="SUCCINATE--HYDROXYMETHYLGLUTARATE COA-TRANSFERASE"/>
    <property type="match status" value="1"/>
</dbReference>
<dbReference type="GO" id="GO:0008410">
    <property type="term" value="F:CoA-transferase activity"/>
    <property type="evidence" value="ECO:0007669"/>
    <property type="project" value="TreeGrafter"/>
</dbReference>
<name>W4MFX2_9BACT</name>
<dbReference type="InterPro" id="IPR003673">
    <property type="entry name" value="CoA-Trfase_fam_III"/>
</dbReference>
<evidence type="ECO:0000256" key="1">
    <source>
        <dbReference type="ARBA" id="ARBA00022679"/>
    </source>
</evidence>
<dbReference type="InterPro" id="IPR050483">
    <property type="entry name" value="CoA-transferase_III_domain"/>
</dbReference>
<evidence type="ECO:0000313" key="2">
    <source>
        <dbReference type="EMBL" id="ETX09108.1"/>
    </source>
</evidence>
<evidence type="ECO:0000313" key="3">
    <source>
        <dbReference type="Proteomes" id="UP000019140"/>
    </source>
</evidence>
<gene>
    <name evidence="2" type="ORF">ETSY2_01455</name>
</gene>
<proteinExistence type="predicted"/>
<comment type="caution">
    <text evidence="2">The sequence shown here is derived from an EMBL/GenBank/DDBJ whole genome shotgun (WGS) entry which is preliminary data.</text>
</comment>
<keyword evidence="1 2" id="KW-0808">Transferase</keyword>
<dbReference type="HOGENOM" id="CLU_033975_2_0_7"/>
<dbReference type="Proteomes" id="UP000019140">
    <property type="component" value="Unassembled WGS sequence"/>
</dbReference>
<dbReference type="SUPFAM" id="SSF89796">
    <property type="entry name" value="CoA-transferase family III (CaiB/BaiF)"/>
    <property type="match status" value="1"/>
</dbReference>
<dbReference type="Pfam" id="PF02515">
    <property type="entry name" value="CoA_transf_3"/>
    <property type="match status" value="1"/>
</dbReference>
<organism evidence="2 3">
    <name type="scientific">Candidatus Entotheonella gemina</name>
    <dbReference type="NCBI Taxonomy" id="1429439"/>
    <lineage>
        <taxon>Bacteria</taxon>
        <taxon>Pseudomonadati</taxon>
        <taxon>Nitrospinota/Tectimicrobiota group</taxon>
        <taxon>Candidatus Tectimicrobiota</taxon>
        <taxon>Candidatus Entotheonellia</taxon>
        <taxon>Candidatus Entotheonellales</taxon>
        <taxon>Candidatus Entotheonellaceae</taxon>
        <taxon>Candidatus Entotheonella</taxon>
    </lineage>
</organism>
<dbReference type="InterPro" id="IPR044855">
    <property type="entry name" value="CoA-Trfase_III_dom3_sf"/>
</dbReference>
<accession>W4MFX2</accession>
<dbReference type="AlphaFoldDB" id="W4MFX2"/>
<dbReference type="Gene3D" id="3.40.50.10540">
    <property type="entry name" value="Crotonobetainyl-coa:carnitine coa-transferase, domain 1"/>
    <property type="match status" value="1"/>
</dbReference>
<sequence>MAHDLPLSDVNILDLMWVMAGPMATRVLADYGATIVRVESTTRIDTVRTIGPYHDGDPGVENSGLYETINVGKFGMALDLSREAGREVVCDLVRWADVVTEAFSPKAMRNWGLDYDSLRQIKPDIIMLSTCLMGQDGPLAQFAGFGNLAAAISGFYNLTGWADRAPAGPFLAYTDAVSPRFTAASLLAALDHRRRTGQGQYIDQSQAEASLHFLAPALLDYTANGRVQDRMGNRDLHMAPHGVYPVLGEDRWVAIAVAGDAEWRAFCEVLQQPELAQNNRFATVQDRLAYQDDLDAIVSAWTRERDGQTVETALQARGVSACAVPNMCDMYEDPQLAHRGHFVELDHPIHGTTSVEGSRSHLSRTPARVNRAAPTLGQDTRYVLETILGYSAERIDELESQGILQ</sequence>
<dbReference type="EMBL" id="AZHX01000058">
    <property type="protein sequence ID" value="ETX09108.1"/>
    <property type="molecule type" value="Genomic_DNA"/>
</dbReference>
<reference evidence="2 3" key="1">
    <citation type="journal article" date="2014" name="Nature">
        <title>An environmental bacterial taxon with a large and distinct metabolic repertoire.</title>
        <authorList>
            <person name="Wilson M.C."/>
            <person name="Mori T."/>
            <person name="Ruckert C."/>
            <person name="Uria A.R."/>
            <person name="Helf M.J."/>
            <person name="Takada K."/>
            <person name="Gernert C."/>
            <person name="Steffens U.A."/>
            <person name="Heycke N."/>
            <person name="Schmitt S."/>
            <person name="Rinke C."/>
            <person name="Helfrich E.J."/>
            <person name="Brachmann A.O."/>
            <person name="Gurgui C."/>
            <person name="Wakimoto T."/>
            <person name="Kracht M."/>
            <person name="Crusemann M."/>
            <person name="Hentschel U."/>
            <person name="Abe I."/>
            <person name="Matsunaga S."/>
            <person name="Kalinowski J."/>
            <person name="Takeyama H."/>
            <person name="Piel J."/>
        </authorList>
    </citation>
    <scope>NUCLEOTIDE SEQUENCE [LARGE SCALE GENOMIC DNA]</scope>
    <source>
        <strain evidence="3">TSY2</strain>
    </source>
</reference>
<dbReference type="Gene3D" id="3.30.1540.10">
    <property type="entry name" value="formyl-coa transferase, domain 3"/>
    <property type="match status" value="1"/>
</dbReference>
<dbReference type="InterPro" id="IPR023606">
    <property type="entry name" value="CoA-Trfase_III_dom_1_sf"/>
</dbReference>
<protein>
    <submittedName>
        <fullName evidence="2">Acyl-CoA transferase</fullName>
    </submittedName>
</protein>